<accession>A0A183TGR3</accession>
<dbReference type="AlphaFoldDB" id="A0A183TGR3"/>
<dbReference type="OrthoDB" id="47801at2759"/>
<dbReference type="WBParaSite" id="SSLN_0001625501-mRNA-1">
    <property type="protein sequence ID" value="SSLN_0001625501-mRNA-1"/>
    <property type="gene ID" value="SSLN_0001625501"/>
</dbReference>
<reference evidence="3" key="1">
    <citation type="submission" date="2016-06" db="UniProtKB">
        <authorList>
            <consortium name="WormBaseParasite"/>
        </authorList>
    </citation>
    <scope>IDENTIFICATION</scope>
</reference>
<gene>
    <name evidence="1" type="ORF">SSLN_LOCUS15661</name>
</gene>
<protein>
    <submittedName>
        <fullName evidence="1 3">Uncharacterized protein</fullName>
    </submittedName>
</protein>
<keyword evidence="2" id="KW-1185">Reference proteome</keyword>
<proteinExistence type="predicted"/>
<evidence type="ECO:0000313" key="1">
    <source>
        <dbReference type="EMBL" id="VDM02047.1"/>
    </source>
</evidence>
<dbReference type="EMBL" id="UYSU01040168">
    <property type="protein sequence ID" value="VDM02047.1"/>
    <property type="molecule type" value="Genomic_DNA"/>
</dbReference>
<name>A0A183TGR3_SCHSO</name>
<reference evidence="1 2" key="2">
    <citation type="submission" date="2018-11" db="EMBL/GenBank/DDBJ databases">
        <authorList>
            <consortium name="Pathogen Informatics"/>
        </authorList>
    </citation>
    <scope>NUCLEOTIDE SEQUENCE [LARGE SCALE GENOMIC DNA]</scope>
    <source>
        <strain evidence="1 2">NST_G2</strain>
    </source>
</reference>
<dbReference type="Proteomes" id="UP000275846">
    <property type="component" value="Unassembled WGS sequence"/>
</dbReference>
<organism evidence="3">
    <name type="scientific">Schistocephalus solidus</name>
    <name type="common">Tapeworm</name>
    <dbReference type="NCBI Taxonomy" id="70667"/>
    <lineage>
        <taxon>Eukaryota</taxon>
        <taxon>Metazoa</taxon>
        <taxon>Spiralia</taxon>
        <taxon>Lophotrochozoa</taxon>
        <taxon>Platyhelminthes</taxon>
        <taxon>Cestoda</taxon>
        <taxon>Eucestoda</taxon>
        <taxon>Diphyllobothriidea</taxon>
        <taxon>Diphyllobothriidae</taxon>
        <taxon>Schistocephalus</taxon>
    </lineage>
</organism>
<sequence>MGKQTETAKSRIRCPTKTPQLIPIAITNRNDTSYSKRLRLWASLDEAQLARIKQSKQQEATTTAALSLCKGVSICTEGSPAAPRTPSLPGMPEFPLAPVSKGFCISVNRHLSMLEQLIASAGDDLKGQ</sequence>
<evidence type="ECO:0000313" key="2">
    <source>
        <dbReference type="Proteomes" id="UP000275846"/>
    </source>
</evidence>
<evidence type="ECO:0000313" key="3">
    <source>
        <dbReference type="WBParaSite" id="SSLN_0001625501-mRNA-1"/>
    </source>
</evidence>